<dbReference type="PANTHER" id="PTHR42980">
    <property type="entry name" value="2-OXOISOVALERATE DEHYDROGENASE SUBUNIT BETA-RELATED"/>
    <property type="match status" value="1"/>
</dbReference>
<dbReference type="GO" id="GO:0009083">
    <property type="term" value="P:branched-chain amino acid catabolic process"/>
    <property type="evidence" value="ECO:0007669"/>
    <property type="project" value="TreeGrafter"/>
</dbReference>
<dbReference type="Gene3D" id="3.40.50.970">
    <property type="match status" value="2"/>
</dbReference>
<reference evidence="7 8" key="1">
    <citation type="submission" date="2018-02" db="EMBL/GenBank/DDBJ databases">
        <title>Genomic Encyclopedia of Archaeal and Bacterial Type Strains, Phase II (KMG-II): from individual species to whole genera.</title>
        <authorList>
            <person name="Goeker M."/>
        </authorList>
    </citation>
    <scope>NUCLEOTIDE SEQUENCE [LARGE SCALE GENOMIC DNA]</scope>
    <source>
        <strain evidence="7 8">DSM 29526</strain>
    </source>
</reference>
<sequence length="790" mass="87878">MSVKDPELSTVDFRRLPESDFKRALKDYYICRVSRELSNLIRKDVLSGRAKFGVSDDGKELYQVAMARAIRKGDWRADYYRGHTLLLALDMTTPAELLAQLYSDDKHDPFSTGRQMGGHYANRTVDDDGNWLDNTQTFNLSSATSPTAGQMARGFGLAFASKLYRQDDGLPADLHSDGGNEIAWTEIGDASTSEGVFWETMNAAGVTRVPMICTVVDDGYGISVPVELQTTKGSISEALAGLQDDGSGSGIDIHQVKGWDYPALIDLYPKVARQVREEHRAALVHVQELTQPNGHSTSGSHERYKSKERLEWEKTWDCLAQFRHYLIATGVAESADLDEIEKRAKKEVVAARKEAWEKLNAPRKARKQTLLGLLPTNGHSSPALDKFARELGRMTHPLLSELVDAVRRLRFEAGKDAVPRELRAWLRDAQIELRTGKARNLLSNTPLSPLRVGGVPATYVKEAKPLPGYEILQHYFAAKFEERPELFAFGEDVGNIGDVNQGFAGLQAKFGEERIFDTGIREWTIVGQAMGMAMRGLRPIAEIQYLDYIFYALPILTDDVATLRWRTNGMQACPLIIRTRGHRLEGIWHSGSYLSPLLGSLRGMHVCVPRNMVQATGMYNTLLDGDDPALVIEVLNGYRLREPEPSNLLEFRVPLGVPECLRTGTDLTIVTYGACVRVCLEAAELLAGQGVDVEVIDVQTLLPFDLEHRIANHLSHTNRLLIVDEDLPGATSAYIERKIVEEQKGFELLDAPVRTVTAAVHRPAYADDGDYASKPQVMDVVEAATELVLY</sequence>
<dbReference type="Pfam" id="PF00676">
    <property type="entry name" value="E1_dh"/>
    <property type="match status" value="1"/>
</dbReference>
<keyword evidence="7" id="KW-0670">Pyruvate</keyword>
<evidence type="ECO:0000256" key="5">
    <source>
        <dbReference type="ARBA" id="ARBA00023052"/>
    </source>
</evidence>
<comment type="cofactor">
    <cofactor evidence="1">
        <name>thiamine diphosphate</name>
        <dbReference type="ChEBI" id="CHEBI:58937"/>
    </cofactor>
</comment>
<evidence type="ECO:0000256" key="1">
    <source>
        <dbReference type="ARBA" id="ARBA00001964"/>
    </source>
</evidence>
<comment type="function">
    <text evidence="2">E1 component of the 2-oxoglutarate dehydrogenase (OGDH) complex which catalyzes the decarboxylation of 2-oxoglutarate, the first step in the conversion of 2-oxoglutarate to succinyl-CoA and CO(2).</text>
</comment>
<comment type="caution">
    <text evidence="7">The sequence shown here is derived from an EMBL/GenBank/DDBJ whole genome shotgun (WGS) entry which is preliminary data.</text>
</comment>
<evidence type="ECO:0000256" key="2">
    <source>
        <dbReference type="ARBA" id="ARBA00003906"/>
    </source>
</evidence>
<dbReference type="Gene3D" id="3.40.50.920">
    <property type="match status" value="1"/>
</dbReference>
<protein>
    <recommendedName>
        <fullName evidence="3">3-methyl-2-oxobutanoate dehydrogenase (2-methylpropanoyl-transferring)</fullName>
        <ecNumber evidence="3">1.2.4.4</ecNumber>
    </recommendedName>
</protein>
<dbReference type="GO" id="GO:0007584">
    <property type="term" value="P:response to nutrient"/>
    <property type="evidence" value="ECO:0007669"/>
    <property type="project" value="TreeGrafter"/>
</dbReference>
<keyword evidence="8" id="KW-1185">Reference proteome</keyword>
<accession>A0A2S6IBH1</accession>
<dbReference type="EC" id="1.2.4.4" evidence="3"/>
<dbReference type="SMART" id="SM00861">
    <property type="entry name" value="Transket_pyr"/>
    <property type="match status" value="1"/>
</dbReference>
<evidence type="ECO:0000259" key="6">
    <source>
        <dbReference type="SMART" id="SM00861"/>
    </source>
</evidence>
<dbReference type="AlphaFoldDB" id="A0A2S6IBH1"/>
<keyword evidence="4" id="KW-0560">Oxidoreductase</keyword>
<gene>
    <name evidence="7" type="ORF">CLV84_1784</name>
</gene>
<dbReference type="GO" id="GO:0003863">
    <property type="term" value="F:branched-chain 2-oxo acid dehydrogenase activity"/>
    <property type="evidence" value="ECO:0007669"/>
    <property type="project" value="UniProtKB-EC"/>
</dbReference>
<name>A0A2S6IBH1_9BACT</name>
<dbReference type="SUPFAM" id="SSF52922">
    <property type="entry name" value="TK C-terminal domain-like"/>
    <property type="match status" value="1"/>
</dbReference>
<dbReference type="Pfam" id="PF02779">
    <property type="entry name" value="Transket_pyr"/>
    <property type="match status" value="1"/>
</dbReference>
<organism evidence="7 8">
    <name type="scientific">Neolewinella xylanilytica</name>
    <dbReference type="NCBI Taxonomy" id="1514080"/>
    <lineage>
        <taxon>Bacteria</taxon>
        <taxon>Pseudomonadati</taxon>
        <taxon>Bacteroidota</taxon>
        <taxon>Saprospiria</taxon>
        <taxon>Saprospirales</taxon>
        <taxon>Lewinellaceae</taxon>
        <taxon>Neolewinella</taxon>
    </lineage>
</organism>
<dbReference type="InterPro" id="IPR009014">
    <property type="entry name" value="Transketo_C/PFOR_II"/>
</dbReference>
<dbReference type="EMBL" id="PTJC01000005">
    <property type="protein sequence ID" value="PPK88812.1"/>
    <property type="molecule type" value="Genomic_DNA"/>
</dbReference>
<dbReference type="CDD" id="cd02000">
    <property type="entry name" value="TPP_E1_PDC_ADC_BCADC"/>
    <property type="match status" value="1"/>
</dbReference>
<proteinExistence type="predicted"/>
<dbReference type="InterPro" id="IPR033248">
    <property type="entry name" value="Transketolase_C"/>
</dbReference>
<evidence type="ECO:0000313" key="7">
    <source>
        <dbReference type="EMBL" id="PPK88812.1"/>
    </source>
</evidence>
<dbReference type="Pfam" id="PF02780">
    <property type="entry name" value="Transketolase_C"/>
    <property type="match status" value="1"/>
</dbReference>
<dbReference type="PANTHER" id="PTHR42980:SF1">
    <property type="entry name" value="2-OXOISOVALERATE DEHYDROGENASE SUBUNIT BETA, MITOCHONDRIAL"/>
    <property type="match status" value="1"/>
</dbReference>
<evidence type="ECO:0000256" key="4">
    <source>
        <dbReference type="ARBA" id="ARBA00023002"/>
    </source>
</evidence>
<evidence type="ECO:0000256" key="3">
    <source>
        <dbReference type="ARBA" id="ARBA00012277"/>
    </source>
</evidence>
<evidence type="ECO:0000313" key="8">
    <source>
        <dbReference type="Proteomes" id="UP000237662"/>
    </source>
</evidence>
<dbReference type="Proteomes" id="UP000237662">
    <property type="component" value="Unassembled WGS sequence"/>
</dbReference>
<keyword evidence="5" id="KW-0786">Thiamine pyrophosphate</keyword>
<dbReference type="SUPFAM" id="SSF52518">
    <property type="entry name" value="Thiamin diphosphate-binding fold (THDP-binding)"/>
    <property type="match status" value="2"/>
</dbReference>
<dbReference type="InterPro" id="IPR005475">
    <property type="entry name" value="Transketolase-like_Pyr-bd"/>
</dbReference>
<feature type="domain" description="Transketolase-like pyrimidine-binding" evidence="6">
    <location>
        <begin position="466"/>
        <end position="640"/>
    </location>
</feature>
<dbReference type="InterPro" id="IPR029061">
    <property type="entry name" value="THDP-binding"/>
</dbReference>
<dbReference type="InterPro" id="IPR001017">
    <property type="entry name" value="DH_E1"/>
</dbReference>
<dbReference type="RefSeq" id="WP_245911426.1">
    <property type="nucleotide sequence ID" value="NZ_PTJC01000005.1"/>
</dbReference>